<dbReference type="Proteomes" id="UP000502699">
    <property type="component" value="Chromosome"/>
</dbReference>
<protein>
    <submittedName>
        <fullName evidence="3">Universal stress protein</fullName>
    </submittedName>
</protein>
<dbReference type="PRINTS" id="PR01438">
    <property type="entry name" value="UNVRSLSTRESS"/>
</dbReference>
<dbReference type="Gene3D" id="3.40.50.12370">
    <property type="match status" value="1"/>
</dbReference>
<gene>
    <name evidence="3" type="ORF">GWK36_02960</name>
</gene>
<accession>A0A6G7VBF7</accession>
<feature type="domain" description="UspA" evidence="2">
    <location>
        <begin position="218"/>
        <end position="287"/>
    </location>
</feature>
<evidence type="ECO:0000313" key="3">
    <source>
        <dbReference type="EMBL" id="QIK37127.1"/>
    </source>
</evidence>
<dbReference type="PANTHER" id="PTHR46268">
    <property type="entry name" value="STRESS RESPONSE PROTEIN NHAX"/>
    <property type="match status" value="1"/>
</dbReference>
<proteinExistence type="inferred from homology"/>
<sequence length="287" mass="31088">MQDEDKILACVDRSHYADTVTDAAAWASRRLGAPLELLHILDRPAETASGKDHSGAIGINAQQNLLNTLTEEDAARGKAAREQGRLFLNRLRERALAAGAVTPDVRQRHGDLEDTLVGPQSDVRLFVLGRRGESAEATQRDLGRNVERVVRALKKPILAVTEQFQEPRRVLIAFDGGGMAKRGVELVARSPLFQGLPVHVLMSGKATRDGAKQLEWAGTTLETAGFEASAALVPGDAERVIAGAVREQAIDLLIMGAYSHSPIRTLLFGSKTSDLLRSARIPTLLLR</sequence>
<dbReference type="CDD" id="cd00293">
    <property type="entry name" value="USP-like"/>
    <property type="match status" value="2"/>
</dbReference>
<dbReference type="InterPro" id="IPR006016">
    <property type="entry name" value="UspA"/>
</dbReference>
<dbReference type="Pfam" id="PF00582">
    <property type="entry name" value="Usp"/>
    <property type="match status" value="2"/>
</dbReference>
<name>A0A6G7VBF7_9GAMM</name>
<reference evidence="4" key="1">
    <citation type="submission" date="2020-01" db="EMBL/GenBank/DDBJ databases">
        <title>Caldichromatium gen. nov., sp. nov., a thermophilic purple sulfur bacterium member of the family Chromatiaceae isolated from Nakabusa hot spring, Japan.</title>
        <authorList>
            <person name="Saini M.K."/>
            <person name="Hanada S."/>
            <person name="Tank M."/>
        </authorList>
    </citation>
    <scope>NUCLEOTIDE SEQUENCE [LARGE SCALE GENOMIC DNA]</scope>
    <source>
        <strain evidence="4">No.7</strain>
    </source>
</reference>
<dbReference type="EMBL" id="CP048029">
    <property type="protein sequence ID" value="QIK37127.1"/>
    <property type="molecule type" value="Genomic_DNA"/>
</dbReference>
<organism evidence="3 4">
    <name type="scientific">Caldichromatium japonicum</name>
    <dbReference type="NCBI Taxonomy" id="2699430"/>
    <lineage>
        <taxon>Bacteria</taxon>
        <taxon>Pseudomonadati</taxon>
        <taxon>Pseudomonadota</taxon>
        <taxon>Gammaproteobacteria</taxon>
        <taxon>Chromatiales</taxon>
        <taxon>Chromatiaceae</taxon>
        <taxon>Caldichromatium</taxon>
    </lineage>
</organism>
<dbReference type="AlphaFoldDB" id="A0A6G7VBF7"/>
<dbReference type="PANTHER" id="PTHR46268:SF6">
    <property type="entry name" value="UNIVERSAL STRESS PROTEIN UP12"/>
    <property type="match status" value="1"/>
</dbReference>
<comment type="similarity">
    <text evidence="1">Belongs to the universal stress protein A family.</text>
</comment>
<dbReference type="RefSeq" id="WP_166269900.1">
    <property type="nucleotide sequence ID" value="NZ_CP048029.1"/>
</dbReference>
<feature type="domain" description="UspA" evidence="2">
    <location>
        <begin position="5"/>
        <end position="160"/>
    </location>
</feature>
<keyword evidence="4" id="KW-1185">Reference proteome</keyword>
<dbReference type="InterPro" id="IPR006015">
    <property type="entry name" value="Universal_stress_UspA"/>
</dbReference>
<evidence type="ECO:0000313" key="4">
    <source>
        <dbReference type="Proteomes" id="UP000502699"/>
    </source>
</evidence>
<evidence type="ECO:0000256" key="1">
    <source>
        <dbReference type="ARBA" id="ARBA00008791"/>
    </source>
</evidence>
<evidence type="ECO:0000259" key="2">
    <source>
        <dbReference type="Pfam" id="PF00582"/>
    </source>
</evidence>
<dbReference type="SUPFAM" id="SSF52402">
    <property type="entry name" value="Adenine nucleotide alpha hydrolases-like"/>
    <property type="match status" value="2"/>
</dbReference>
<dbReference type="KEGG" id="cjap:GWK36_02960"/>